<reference evidence="2 3" key="1">
    <citation type="submission" date="2024-07" db="EMBL/GenBank/DDBJ databases">
        <authorList>
            <person name="Akdeniz Z."/>
        </authorList>
    </citation>
    <scope>NUCLEOTIDE SEQUENCE [LARGE SCALE GENOMIC DNA]</scope>
</reference>
<gene>
    <name evidence="2" type="ORF">HINF_LOCUS47760</name>
</gene>
<dbReference type="InterPro" id="IPR011992">
    <property type="entry name" value="EF-hand-dom_pair"/>
</dbReference>
<sequence>MGCSPTATVPTVTSAPKPQPLLMPNQMQLKLAFNEIDTKNSSEIELVSAFSSPEMPKTTPKQRTKTTTILKLNPKINFDEFVLLNYFLINAELKDQTRMCFITEDRKYTGFVNQEQLIKIIHAMGFEVPTEAVVQICEKCVGGNQKMGLEVVQNILQEIEKQCK</sequence>
<proteinExistence type="predicted"/>
<feature type="region of interest" description="Disordered" evidence="1">
    <location>
        <begin position="1"/>
        <end position="20"/>
    </location>
</feature>
<dbReference type="SUPFAM" id="SSF47473">
    <property type="entry name" value="EF-hand"/>
    <property type="match status" value="1"/>
</dbReference>
<evidence type="ECO:0000313" key="2">
    <source>
        <dbReference type="EMBL" id="CAL6057870.1"/>
    </source>
</evidence>
<dbReference type="Gene3D" id="1.10.238.10">
    <property type="entry name" value="EF-hand"/>
    <property type="match status" value="1"/>
</dbReference>
<evidence type="ECO:0000313" key="3">
    <source>
        <dbReference type="Proteomes" id="UP001642409"/>
    </source>
</evidence>
<comment type="caution">
    <text evidence="2">The sequence shown here is derived from an EMBL/GenBank/DDBJ whole genome shotgun (WGS) entry which is preliminary data.</text>
</comment>
<accession>A0ABP1KB04</accession>
<protein>
    <submittedName>
        <fullName evidence="2">EF-hand_domain pair-containing protein</fullName>
    </submittedName>
</protein>
<dbReference type="EMBL" id="CAXDID020000216">
    <property type="protein sequence ID" value="CAL6057870.1"/>
    <property type="molecule type" value="Genomic_DNA"/>
</dbReference>
<feature type="compositionally biased region" description="Low complexity" evidence="1">
    <location>
        <begin position="1"/>
        <end position="16"/>
    </location>
</feature>
<name>A0ABP1KB04_9EUKA</name>
<keyword evidence="3" id="KW-1185">Reference proteome</keyword>
<dbReference type="Proteomes" id="UP001642409">
    <property type="component" value="Unassembled WGS sequence"/>
</dbReference>
<evidence type="ECO:0000256" key="1">
    <source>
        <dbReference type="SAM" id="MobiDB-lite"/>
    </source>
</evidence>
<organism evidence="2 3">
    <name type="scientific">Hexamita inflata</name>
    <dbReference type="NCBI Taxonomy" id="28002"/>
    <lineage>
        <taxon>Eukaryota</taxon>
        <taxon>Metamonada</taxon>
        <taxon>Diplomonadida</taxon>
        <taxon>Hexamitidae</taxon>
        <taxon>Hexamitinae</taxon>
        <taxon>Hexamita</taxon>
    </lineage>
</organism>